<feature type="compositionally biased region" description="Basic and acidic residues" evidence="2">
    <location>
        <begin position="299"/>
        <end position="311"/>
    </location>
</feature>
<sequence length="311" mass="33787">MPRILLAGGCPHVGPFAEQLGQSAVQLSREDALGWLTDRPTRQLSDCVVIFDTCLHATSTHAVPTGCPVPPLHEAPACSAGTAAAKRLFDLLSAAVLLSGLAPLLVFVALVVRLQDGGPILFRQQRLGLHGSMITVLKFRSMRVAACSDLLAPQARDEDPRITAFGRWMRHWGIDELPQLFNVLRGDMSMVGPRPHAVAHDLYYGARVVGYAARQAAHPGITGLAQIRGRRGETRAIADMALRVSDDLEYISRQSLWLDLFILLVTPLTLLRSARGRKQTDRAATPDSPTFEPFATPSEDSRCADSKAESV</sequence>
<comment type="similarity">
    <text evidence="1">Belongs to the bacterial sugar transferase family.</text>
</comment>
<evidence type="ECO:0000313" key="5">
    <source>
        <dbReference type="EMBL" id="MWK55993.1"/>
    </source>
</evidence>
<keyword evidence="3" id="KW-0472">Membrane</keyword>
<evidence type="ECO:0000256" key="1">
    <source>
        <dbReference type="ARBA" id="ARBA00006464"/>
    </source>
</evidence>
<feature type="domain" description="Bacterial sugar transferase" evidence="4">
    <location>
        <begin position="86"/>
        <end position="271"/>
    </location>
</feature>
<gene>
    <name evidence="5" type="ORF">GO594_08410</name>
</gene>
<accession>A0A7X3H5W9</accession>
<evidence type="ECO:0000256" key="3">
    <source>
        <dbReference type="SAM" id="Phobius"/>
    </source>
</evidence>
<dbReference type="PANTHER" id="PTHR30576">
    <property type="entry name" value="COLANIC BIOSYNTHESIS UDP-GLUCOSE LIPID CARRIER TRANSFERASE"/>
    <property type="match status" value="1"/>
</dbReference>
<organism evidence="5 6">
    <name type="scientific">Metapseudomonas otitidis</name>
    <dbReference type="NCBI Taxonomy" id="319939"/>
    <lineage>
        <taxon>Bacteria</taxon>
        <taxon>Pseudomonadati</taxon>
        <taxon>Pseudomonadota</taxon>
        <taxon>Gammaproteobacteria</taxon>
        <taxon>Pseudomonadales</taxon>
        <taxon>Pseudomonadaceae</taxon>
        <taxon>Metapseudomonas</taxon>
    </lineage>
</organism>
<dbReference type="AlphaFoldDB" id="A0A7X3H5W9"/>
<proteinExistence type="inferred from homology"/>
<protein>
    <recommendedName>
        <fullName evidence="4">Bacterial sugar transferase domain-containing protein</fullName>
    </recommendedName>
</protein>
<reference evidence="5 6" key="1">
    <citation type="submission" date="2019-12" db="EMBL/GenBank/DDBJ databases">
        <title>Draft genome sequence of Pseudomonas otitidis recovered from a chicken carcass.</title>
        <authorList>
            <person name="Vieira T.R."/>
            <person name="Oliviera E.F.C."/>
            <person name="Silva N.M.V."/>
            <person name="Sambrano G.E."/>
            <person name="Cibulski S.P."/>
            <person name="Cardoso M.R.I."/>
        </authorList>
    </citation>
    <scope>NUCLEOTIDE SEQUENCE [LARGE SCALE GENOMIC DNA]</scope>
    <source>
        <strain evidence="5 6">25_K</strain>
    </source>
</reference>
<dbReference type="Pfam" id="PF02397">
    <property type="entry name" value="Bac_transf"/>
    <property type="match status" value="1"/>
</dbReference>
<dbReference type="PANTHER" id="PTHR30576:SF0">
    <property type="entry name" value="UNDECAPRENYL-PHOSPHATE N-ACETYLGALACTOSAMINYL 1-PHOSPHATE TRANSFERASE-RELATED"/>
    <property type="match status" value="1"/>
</dbReference>
<dbReference type="GO" id="GO:0016780">
    <property type="term" value="F:phosphotransferase activity, for other substituted phosphate groups"/>
    <property type="evidence" value="ECO:0007669"/>
    <property type="project" value="TreeGrafter"/>
</dbReference>
<name>A0A7X3H5W9_9GAMM</name>
<comment type="caution">
    <text evidence="5">The sequence shown here is derived from an EMBL/GenBank/DDBJ whole genome shotgun (WGS) entry which is preliminary data.</text>
</comment>
<evidence type="ECO:0000256" key="2">
    <source>
        <dbReference type="SAM" id="MobiDB-lite"/>
    </source>
</evidence>
<feature type="transmembrane region" description="Helical" evidence="3">
    <location>
        <begin position="91"/>
        <end position="112"/>
    </location>
</feature>
<evidence type="ECO:0000259" key="4">
    <source>
        <dbReference type="Pfam" id="PF02397"/>
    </source>
</evidence>
<dbReference type="EMBL" id="WTFN01000015">
    <property type="protein sequence ID" value="MWK55993.1"/>
    <property type="molecule type" value="Genomic_DNA"/>
</dbReference>
<feature type="region of interest" description="Disordered" evidence="2">
    <location>
        <begin position="276"/>
        <end position="311"/>
    </location>
</feature>
<keyword evidence="3" id="KW-0812">Transmembrane</keyword>
<dbReference type="InterPro" id="IPR003362">
    <property type="entry name" value="Bact_transf"/>
</dbReference>
<evidence type="ECO:0000313" key="6">
    <source>
        <dbReference type="Proteomes" id="UP000461288"/>
    </source>
</evidence>
<dbReference type="Proteomes" id="UP000461288">
    <property type="component" value="Unassembled WGS sequence"/>
</dbReference>
<keyword evidence="3" id="KW-1133">Transmembrane helix</keyword>